<dbReference type="Pfam" id="PF01612">
    <property type="entry name" value="DNA_pol_A_exo1"/>
    <property type="match status" value="1"/>
</dbReference>
<gene>
    <name evidence="5" type="ORF">VHEMI01088</name>
</gene>
<dbReference type="HOGENOM" id="CLU_016103_0_0_1"/>
<dbReference type="STRING" id="1531966.A0A0A1SS55"/>
<evidence type="ECO:0000256" key="2">
    <source>
        <dbReference type="ARBA" id="ARBA00022801"/>
    </source>
</evidence>
<dbReference type="GO" id="GO:0008408">
    <property type="term" value="F:3'-5' exonuclease activity"/>
    <property type="evidence" value="ECO:0007669"/>
    <property type="project" value="InterPro"/>
</dbReference>
<organism evidence="5 6">
    <name type="scientific">[Torrubiella] hemipterigena</name>
    <dbReference type="NCBI Taxonomy" id="1531966"/>
    <lineage>
        <taxon>Eukaryota</taxon>
        <taxon>Fungi</taxon>
        <taxon>Dikarya</taxon>
        <taxon>Ascomycota</taxon>
        <taxon>Pezizomycotina</taxon>
        <taxon>Sordariomycetes</taxon>
        <taxon>Hypocreomycetidae</taxon>
        <taxon>Hypocreales</taxon>
        <taxon>Clavicipitaceae</taxon>
        <taxon>Clavicipitaceae incertae sedis</taxon>
        <taxon>'Torrubiella' clade</taxon>
    </lineage>
</organism>
<keyword evidence="1" id="KW-0540">Nuclease</keyword>
<feature type="region of interest" description="Disordered" evidence="3">
    <location>
        <begin position="41"/>
        <end position="62"/>
    </location>
</feature>
<dbReference type="GO" id="GO:0006139">
    <property type="term" value="P:nucleobase-containing compound metabolic process"/>
    <property type="evidence" value="ECO:0007669"/>
    <property type="project" value="InterPro"/>
</dbReference>
<dbReference type="AlphaFoldDB" id="A0A0A1SS55"/>
<proteinExistence type="predicted"/>
<dbReference type="GO" id="GO:0005737">
    <property type="term" value="C:cytoplasm"/>
    <property type="evidence" value="ECO:0007669"/>
    <property type="project" value="TreeGrafter"/>
</dbReference>
<keyword evidence="6" id="KW-1185">Reference proteome</keyword>
<feature type="compositionally biased region" description="Basic and acidic residues" evidence="3">
    <location>
        <begin position="127"/>
        <end position="136"/>
    </location>
</feature>
<name>A0A0A1SS55_9HYPO</name>
<dbReference type="SMART" id="SM00474">
    <property type="entry name" value="35EXOc"/>
    <property type="match status" value="1"/>
</dbReference>
<reference evidence="5 6" key="1">
    <citation type="journal article" date="2015" name="Genome Announc.">
        <title>Draft Genome Sequence and Gene Annotation of the Entomopathogenic Fungus Verticillium hemipterigenum.</title>
        <authorList>
            <person name="Horn F."/>
            <person name="Habel A."/>
            <person name="Scharf D.H."/>
            <person name="Dworschak J."/>
            <person name="Brakhage A.A."/>
            <person name="Guthke R."/>
            <person name="Hertweck C."/>
            <person name="Linde J."/>
        </authorList>
    </citation>
    <scope>NUCLEOTIDE SEQUENCE [LARGE SCALE GENOMIC DNA]</scope>
</reference>
<sequence>MTKLRHRQAACTRTFAVNHLDSRPRAPFSILSRPLTSCGSMNKSPTNQLWSPQNGIRFSPKPKEPTLYPTLDMSRYFHQSTETKYANDLSKAGGNLPEQKRTAAFSEQQLLNDSVSSSNVDQNTSSVDKEENNAAEKAHDLQFHMSDRLFHLASVCEPGSPASFWSHTMYERLNDDGALEKVKVHYCTSKHTMEQVCQKYFLNEPVLGFDLEWMAYAPRSAGPRETVSLIQVASPSRIGLFHIALFKKDDFIGPIFRSIMENPEVSKVGVNIAGDCTRMKNKLGVTTRGIFELGHLYKVVKYLPEGKRHLINKVPVALATLVKEVLRLPMYKGPSVRESNWTRALNEKQIKYSASDAYAGIQLYHVLEDKRRRLDPCPDRPFHLELNRPIPLPDLATSSDDDFLELSDDELATDAGLDTSTMLLTPQRPPKRPKANSLSAPDDRDSRIIAADDLAIGYRADKTNKEVRTPRAALRSYYMWYHNKNLTPEEMAELLRDPPLKLNTVTRYILDSILTEELPYDPTRLRDEVLSLLDDGVADGPKYAKLLAACQQDDEQ</sequence>
<keyword evidence="2" id="KW-0378">Hydrolase</keyword>
<dbReference type="InterPro" id="IPR012337">
    <property type="entry name" value="RNaseH-like_sf"/>
</dbReference>
<dbReference type="OrthoDB" id="1920326at2759"/>
<evidence type="ECO:0000256" key="1">
    <source>
        <dbReference type="ARBA" id="ARBA00022722"/>
    </source>
</evidence>
<dbReference type="CDD" id="cd06141">
    <property type="entry name" value="WRN_exo"/>
    <property type="match status" value="1"/>
</dbReference>
<dbReference type="InterPro" id="IPR051132">
    <property type="entry name" value="3-5_Exonuclease_domain"/>
</dbReference>
<dbReference type="GO" id="GO:0003676">
    <property type="term" value="F:nucleic acid binding"/>
    <property type="evidence" value="ECO:0007669"/>
    <property type="project" value="InterPro"/>
</dbReference>
<feature type="domain" description="3'-5' exonuclease" evidence="4">
    <location>
        <begin position="184"/>
        <end position="372"/>
    </location>
</feature>
<feature type="compositionally biased region" description="Low complexity" evidence="3">
    <location>
        <begin position="112"/>
        <end position="126"/>
    </location>
</feature>
<dbReference type="EMBL" id="CDHN01000001">
    <property type="protein sequence ID" value="CEJ80931.1"/>
    <property type="molecule type" value="Genomic_DNA"/>
</dbReference>
<dbReference type="InterPro" id="IPR002562">
    <property type="entry name" value="3'-5'_exonuclease_dom"/>
</dbReference>
<evidence type="ECO:0000313" key="5">
    <source>
        <dbReference type="EMBL" id="CEJ80931.1"/>
    </source>
</evidence>
<dbReference type="PANTHER" id="PTHR13620">
    <property type="entry name" value="3-5 EXONUCLEASE"/>
    <property type="match status" value="1"/>
</dbReference>
<accession>A0A0A1SS55</accession>
<protein>
    <recommendedName>
        <fullName evidence="4">3'-5' exonuclease domain-containing protein</fullName>
    </recommendedName>
</protein>
<dbReference type="SUPFAM" id="SSF53098">
    <property type="entry name" value="Ribonuclease H-like"/>
    <property type="match status" value="1"/>
</dbReference>
<dbReference type="GO" id="GO:0005634">
    <property type="term" value="C:nucleus"/>
    <property type="evidence" value="ECO:0007669"/>
    <property type="project" value="TreeGrafter"/>
</dbReference>
<feature type="region of interest" description="Disordered" evidence="3">
    <location>
        <begin position="112"/>
        <end position="136"/>
    </location>
</feature>
<dbReference type="Proteomes" id="UP000039046">
    <property type="component" value="Unassembled WGS sequence"/>
</dbReference>
<evidence type="ECO:0000313" key="6">
    <source>
        <dbReference type="Proteomes" id="UP000039046"/>
    </source>
</evidence>
<feature type="compositionally biased region" description="Polar residues" evidence="3">
    <location>
        <begin position="41"/>
        <end position="56"/>
    </location>
</feature>
<evidence type="ECO:0000259" key="4">
    <source>
        <dbReference type="SMART" id="SM00474"/>
    </source>
</evidence>
<dbReference type="PANTHER" id="PTHR13620:SF104">
    <property type="entry name" value="EXONUCLEASE 3'-5' DOMAIN-CONTAINING PROTEIN 2"/>
    <property type="match status" value="1"/>
</dbReference>
<dbReference type="InterPro" id="IPR036397">
    <property type="entry name" value="RNaseH_sf"/>
</dbReference>
<evidence type="ECO:0000256" key="3">
    <source>
        <dbReference type="SAM" id="MobiDB-lite"/>
    </source>
</evidence>
<dbReference type="Gene3D" id="3.30.420.10">
    <property type="entry name" value="Ribonuclease H-like superfamily/Ribonuclease H"/>
    <property type="match status" value="1"/>
</dbReference>
<feature type="region of interest" description="Disordered" evidence="3">
    <location>
        <begin position="417"/>
        <end position="443"/>
    </location>
</feature>